<keyword evidence="9 16" id="KW-0521">NADP</keyword>
<evidence type="ECO:0000256" key="16">
    <source>
        <dbReference type="HAMAP-Rule" id="MF_00037"/>
    </source>
</evidence>
<evidence type="ECO:0000256" key="14">
    <source>
        <dbReference type="ARBA" id="ARBA00023316"/>
    </source>
</evidence>
<evidence type="ECO:0000256" key="15">
    <source>
        <dbReference type="ARBA" id="ARBA00048914"/>
    </source>
</evidence>
<dbReference type="NCBIfam" id="NF010480">
    <property type="entry name" value="PRK13905.1"/>
    <property type="match status" value="1"/>
</dbReference>
<keyword evidence="5 16" id="KW-0963">Cytoplasm</keyword>
<keyword evidence="10 16" id="KW-0133">Cell shape</keyword>
<keyword evidence="8 16" id="KW-0274">FAD</keyword>
<reference evidence="18 19" key="1">
    <citation type="journal article" date="2016" name="Nat. Commun.">
        <title>Thousands of microbial genomes shed light on interconnected biogeochemical processes in an aquifer system.</title>
        <authorList>
            <person name="Anantharaman K."/>
            <person name="Brown C.T."/>
            <person name="Hug L.A."/>
            <person name="Sharon I."/>
            <person name="Castelle C.J."/>
            <person name="Probst A.J."/>
            <person name="Thomas B.C."/>
            <person name="Singh A."/>
            <person name="Wilkins M.J."/>
            <person name="Karaoz U."/>
            <person name="Brodie E.L."/>
            <person name="Williams K.H."/>
            <person name="Hubbard S.S."/>
            <person name="Banfield J.F."/>
        </authorList>
    </citation>
    <scope>NUCLEOTIDE SEQUENCE [LARGE SCALE GENOMIC DNA]</scope>
</reference>
<dbReference type="EC" id="1.3.1.98" evidence="16"/>
<dbReference type="InterPro" id="IPR006094">
    <property type="entry name" value="Oxid_FAD_bind_N"/>
</dbReference>
<dbReference type="GO" id="GO:0008360">
    <property type="term" value="P:regulation of cell shape"/>
    <property type="evidence" value="ECO:0007669"/>
    <property type="project" value="UniProtKB-KW"/>
</dbReference>
<dbReference type="Gene3D" id="3.90.78.10">
    <property type="entry name" value="UDP-N-acetylenolpyruvoylglucosamine reductase, C-terminal domain"/>
    <property type="match status" value="1"/>
</dbReference>
<evidence type="ECO:0000256" key="5">
    <source>
        <dbReference type="ARBA" id="ARBA00022490"/>
    </source>
</evidence>
<dbReference type="PANTHER" id="PTHR21071">
    <property type="entry name" value="UDP-N-ACETYLENOLPYRUVOYLGLUCOSAMINE REDUCTASE"/>
    <property type="match status" value="1"/>
</dbReference>
<evidence type="ECO:0000256" key="13">
    <source>
        <dbReference type="ARBA" id="ARBA00023306"/>
    </source>
</evidence>
<dbReference type="SUPFAM" id="SSF56194">
    <property type="entry name" value="Uridine diphospho-N-Acetylenolpyruvylglucosamine reductase, MurB, C-terminal domain"/>
    <property type="match status" value="1"/>
</dbReference>
<dbReference type="Gene3D" id="3.30.465.10">
    <property type="match status" value="1"/>
</dbReference>
<name>A0A1G1VU47_9BACT</name>
<dbReference type="InterPro" id="IPR036635">
    <property type="entry name" value="MurB_C_sf"/>
</dbReference>
<dbReference type="InterPro" id="IPR016166">
    <property type="entry name" value="FAD-bd_PCMH"/>
</dbReference>
<dbReference type="InterPro" id="IPR003170">
    <property type="entry name" value="MurB"/>
</dbReference>
<dbReference type="Proteomes" id="UP000179233">
    <property type="component" value="Unassembled WGS sequence"/>
</dbReference>
<dbReference type="InterPro" id="IPR011601">
    <property type="entry name" value="MurB_C"/>
</dbReference>
<dbReference type="UniPathway" id="UPA00219"/>
<comment type="function">
    <text evidence="2 16">Cell wall formation.</text>
</comment>
<evidence type="ECO:0000256" key="6">
    <source>
        <dbReference type="ARBA" id="ARBA00022618"/>
    </source>
</evidence>
<evidence type="ECO:0000256" key="7">
    <source>
        <dbReference type="ARBA" id="ARBA00022630"/>
    </source>
</evidence>
<evidence type="ECO:0000256" key="12">
    <source>
        <dbReference type="ARBA" id="ARBA00023002"/>
    </source>
</evidence>
<feature type="domain" description="FAD-binding PCMH-type" evidence="17">
    <location>
        <begin position="30"/>
        <end position="208"/>
    </location>
</feature>
<proteinExistence type="inferred from homology"/>
<dbReference type="GO" id="GO:0071949">
    <property type="term" value="F:FAD binding"/>
    <property type="evidence" value="ECO:0007669"/>
    <property type="project" value="InterPro"/>
</dbReference>
<dbReference type="HAMAP" id="MF_00037">
    <property type="entry name" value="MurB"/>
    <property type="match status" value="1"/>
</dbReference>
<dbReference type="AlphaFoldDB" id="A0A1G1VU47"/>
<keyword evidence="7 16" id="KW-0285">Flavoprotein</keyword>
<comment type="caution">
    <text evidence="18">The sequence shown here is derived from an EMBL/GenBank/DDBJ whole genome shotgun (WGS) entry which is preliminary data.</text>
</comment>
<dbReference type="NCBIfam" id="TIGR00179">
    <property type="entry name" value="murB"/>
    <property type="match status" value="1"/>
</dbReference>
<dbReference type="PROSITE" id="PS51387">
    <property type="entry name" value="FAD_PCMH"/>
    <property type="match status" value="1"/>
</dbReference>
<evidence type="ECO:0000256" key="2">
    <source>
        <dbReference type="ARBA" id="ARBA00003921"/>
    </source>
</evidence>
<protein>
    <recommendedName>
        <fullName evidence="16">UDP-N-acetylenolpyruvoylglucosamine reductase</fullName>
        <ecNumber evidence="16">1.3.1.98</ecNumber>
    </recommendedName>
    <alternativeName>
        <fullName evidence="16">UDP-N-acetylmuramate dehydrogenase</fullName>
    </alternativeName>
</protein>
<sequence length="324" mass="35428">MKKTYEKLTRLMGTTRLKTDEPLAPYTYFKIGGPADLFFIATSGDELTKAIKAAIKSQVPYVVLGGGSNVLVGDKGFRGLVIKNRADKIKVRKYRGKIQGKQLALTAVKVEAESGVITNHLVRYTIHEGLAGLEYFLGVPGTIGGAIYNNAHFKNQLIGERVSEVKLINKQGRERTRRGDQMKFAYDYSILQKTGEVVTSVIFQLKGGDSRALWKKAEAFAHLRVQTQPLNFPSSGCMFKNPAREDGYGRRLLAQSAGWLIDKTGLKGLAVGGAMVSPKHANFIINTGQATAGDVLGLVAKVRTAVNKKFGVALKFEVFQLGEF</sequence>
<dbReference type="GO" id="GO:0071555">
    <property type="term" value="P:cell wall organization"/>
    <property type="evidence" value="ECO:0007669"/>
    <property type="project" value="UniProtKB-KW"/>
</dbReference>
<comment type="cofactor">
    <cofactor evidence="1 16">
        <name>FAD</name>
        <dbReference type="ChEBI" id="CHEBI:57692"/>
    </cofactor>
</comment>
<comment type="catalytic activity">
    <reaction evidence="15 16">
        <text>UDP-N-acetyl-alpha-D-muramate + NADP(+) = UDP-N-acetyl-3-O-(1-carboxyvinyl)-alpha-D-glucosamine + NADPH + H(+)</text>
        <dbReference type="Rhea" id="RHEA:12248"/>
        <dbReference type="ChEBI" id="CHEBI:15378"/>
        <dbReference type="ChEBI" id="CHEBI:57783"/>
        <dbReference type="ChEBI" id="CHEBI:58349"/>
        <dbReference type="ChEBI" id="CHEBI:68483"/>
        <dbReference type="ChEBI" id="CHEBI:70757"/>
        <dbReference type="EC" id="1.3.1.98"/>
    </reaction>
</comment>
<evidence type="ECO:0000256" key="11">
    <source>
        <dbReference type="ARBA" id="ARBA00022984"/>
    </source>
</evidence>
<dbReference type="InterPro" id="IPR016169">
    <property type="entry name" value="FAD-bd_PCMH_sub2"/>
</dbReference>
<comment type="similarity">
    <text evidence="16">Belongs to the MurB family.</text>
</comment>
<feature type="active site" description="Proton donor" evidence="16">
    <location>
        <position position="237"/>
    </location>
</feature>
<evidence type="ECO:0000259" key="17">
    <source>
        <dbReference type="PROSITE" id="PS51387"/>
    </source>
</evidence>
<dbReference type="PANTHER" id="PTHR21071:SF4">
    <property type="entry name" value="UDP-N-ACETYLENOLPYRUVOYLGLUCOSAMINE REDUCTASE"/>
    <property type="match status" value="1"/>
</dbReference>
<keyword evidence="12 16" id="KW-0560">Oxidoreductase</keyword>
<dbReference type="EMBL" id="MHCJ01000003">
    <property type="protein sequence ID" value="OGY18926.1"/>
    <property type="molecule type" value="Genomic_DNA"/>
</dbReference>
<evidence type="ECO:0000313" key="18">
    <source>
        <dbReference type="EMBL" id="OGY18926.1"/>
    </source>
</evidence>
<dbReference type="Gene3D" id="3.30.43.10">
    <property type="entry name" value="Uridine Diphospho-n-acetylenolpyruvylglucosamine Reductase, domain 2"/>
    <property type="match status" value="1"/>
</dbReference>
<accession>A0A1G1VU47</accession>
<dbReference type="Pfam" id="PF02873">
    <property type="entry name" value="MurB_C"/>
    <property type="match status" value="1"/>
</dbReference>
<keyword evidence="14 16" id="KW-0961">Cell wall biogenesis/degradation</keyword>
<comment type="caution">
    <text evidence="16">Lacks conserved residue(s) required for the propagation of feature annotation.</text>
</comment>
<evidence type="ECO:0000313" key="19">
    <source>
        <dbReference type="Proteomes" id="UP000179233"/>
    </source>
</evidence>
<dbReference type="GO" id="GO:0051301">
    <property type="term" value="P:cell division"/>
    <property type="evidence" value="ECO:0007669"/>
    <property type="project" value="UniProtKB-KW"/>
</dbReference>
<evidence type="ECO:0000256" key="9">
    <source>
        <dbReference type="ARBA" id="ARBA00022857"/>
    </source>
</evidence>
<evidence type="ECO:0000256" key="3">
    <source>
        <dbReference type="ARBA" id="ARBA00004496"/>
    </source>
</evidence>
<keyword evidence="6 16" id="KW-0132">Cell division</keyword>
<organism evidence="18 19">
    <name type="scientific">Candidatus Chisholmbacteria bacterium RIFCSPHIGHO2_01_FULL_52_32</name>
    <dbReference type="NCBI Taxonomy" id="1797591"/>
    <lineage>
        <taxon>Bacteria</taxon>
        <taxon>Candidatus Chisholmiibacteriota</taxon>
    </lineage>
</organism>
<keyword evidence="11 16" id="KW-0573">Peptidoglycan synthesis</keyword>
<dbReference type="InterPro" id="IPR016167">
    <property type="entry name" value="FAD-bd_PCMH_sub1"/>
</dbReference>
<dbReference type="Pfam" id="PF01565">
    <property type="entry name" value="FAD_binding_4"/>
    <property type="match status" value="1"/>
</dbReference>
<dbReference type="InterPro" id="IPR036318">
    <property type="entry name" value="FAD-bd_PCMH-like_sf"/>
</dbReference>
<comment type="subcellular location">
    <subcellularLocation>
        <location evidence="3 16">Cytoplasm</location>
    </subcellularLocation>
</comment>
<evidence type="ECO:0000256" key="1">
    <source>
        <dbReference type="ARBA" id="ARBA00001974"/>
    </source>
</evidence>
<evidence type="ECO:0000256" key="8">
    <source>
        <dbReference type="ARBA" id="ARBA00022827"/>
    </source>
</evidence>
<keyword evidence="13 16" id="KW-0131">Cell cycle</keyword>
<dbReference type="GO" id="GO:0008762">
    <property type="term" value="F:UDP-N-acetylmuramate dehydrogenase activity"/>
    <property type="evidence" value="ECO:0007669"/>
    <property type="project" value="UniProtKB-UniRule"/>
</dbReference>
<dbReference type="GO" id="GO:0005829">
    <property type="term" value="C:cytosol"/>
    <property type="evidence" value="ECO:0007669"/>
    <property type="project" value="TreeGrafter"/>
</dbReference>
<feature type="active site" evidence="16">
    <location>
        <position position="317"/>
    </location>
</feature>
<comment type="pathway">
    <text evidence="4 16">Cell wall biogenesis; peptidoglycan biosynthesis.</text>
</comment>
<evidence type="ECO:0000256" key="10">
    <source>
        <dbReference type="ARBA" id="ARBA00022960"/>
    </source>
</evidence>
<dbReference type="SUPFAM" id="SSF56176">
    <property type="entry name" value="FAD-binding/transporter-associated domain-like"/>
    <property type="match status" value="1"/>
</dbReference>
<evidence type="ECO:0000256" key="4">
    <source>
        <dbReference type="ARBA" id="ARBA00004752"/>
    </source>
</evidence>
<dbReference type="GO" id="GO:0009252">
    <property type="term" value="P:peptidoglycan biosynthetic process"/>
    <property type="evidence" value="ECO:0007669"/>
    <property type="project" value="UniProtKB-UniRule"/>
</dbReference>
<gene>
    <name evidence="16" type="primary">murB</name>
    <name evidence="18" type="ORF">A2786_03030</name>
</gene>